<protein>
    <submittedName>
        <fullName evidence="10">ABC transporter permease subunit</fullName>
    </submittedName>
</protein>
<dbReference type="Pfam" id="PF00528">
    <property type="entry name" value="BPD_transp_1"/>
    <property type="match status" value="1"/>
</dbReference>
<evidence type="ECO:0000313" key="11">
    <source>
        <dbReference type="Proteomes" id="UP001368654"/>
    </source>
</evidence>
<name>A0ABU8LT24_9MICO</name>
<dbReference type="Proteomes" id="UP001368654">
    <property type="component" value="Unassembled WGS sequence"/>
</dbReference>
<dbReference type="CDD" id="cd06261">
    <property type="entry name" value="TM_PBP2"/>
    <property type="match status" value="1"/>
</dbReference>
<comment type="subcellular location">
    <subcellularLocation>
        <location evidence="1">Cell inner membrane</location>
        <topology evidence="1">Multi-pass membrane protein</topology>
    </subcellularLocation>
    <subcellularLocation>
        <location evidence="8">Cell membrane</location>
        <topology evidence="8">Multi-pass membrane protein</topology>
    </subcellularLocation>
</comment>
<reference evidence="10 11" key="1">
    <citation type="submission" date="2024-02" db="EMBL/GenBank/DDBJ databases">
        <authorList>
            <person name="Saticioglu I.B."/>
        </authorList>
    </citation>
    <scope>NUCLEOTIDE SEQUENCE [LARGE SCALE GENOMIC DNA]</scope>
    <source>
        <strain evidence="10 11">Mu-86</strain>
    </source>
</reference>
<evidence type="ECO:0000256" key="4">
    <source>
        <dbReference type="ARBA" id="ARBA00022519"/>
    </source>
</evidence>
<keyword evidence="3" id="KW-1003">Cell membrane</keyword>
<dbReference type="EMBL" id="JBBDGL010000001">
    <property type="protein sequence ID" value="MEJ1154810.1"/>
    <property type="molecule type" value="Genomic_DNA"/>
</dbReference>
<gene>
    <name evidence="10" type="ORF">WDU96_04235</name>
</gene>
<dbReference type="InterPro" id="IPR035906">
    <property type="entry name" value="MetI-like_sf"/>
</dbReference>
<dbReference type="PROSITE" id="PS50928">
    <property type="entry name" value="ABC_TM1"/>
    <property type="match status" value="1"/>
</dbReference>
<dbReference type="PANTHER" id="PTHR43357:SF4">
    <property type="entry name" value="INNER MEMBRANE ABC TRANSPORTER PERMEASE PROTEIN YDCV"/>
    <property type="match status" value="1"/>
</dbReference>
<dbReference type="Gene3D" id="1.10.3720.10">
    <property type="entry name" value="MetI-like"/>
    <property type="match status" value="1"/>
</dbReference>
<evidence type="ECO:0000256" key="6">
    <source>
        <dbReference type="ARBA" id="ARBA00022989"/>
    </source>
</evidence>
<dbReference type="RefSeq" id="WP_337337238.1">
    <property type="nucleotide sequence ID" value="NZ_JBBDGL010000001.1"/>
</dbReference>
<dbReference type="SUPFAM" id="SSF161098">
    <property type="entry name" value="MetI-like"/>
    <property type="match status" value="1"/>
</dbReference>
<evidence type="ECO:0000256" key="2">
    <source>
        <dbReference type="ARBA" id="ARBA00022448"/>
    </source>
</evidence>
<dbReference type="InterPro" id="IPR000515">
    <property type="entry name" value="MetI-like"/>
</dbReference>
<comment type="caution">
    <text evidence="10">The sequence shown here is derived from an EMBL/GenBank/DDBJ whole genome shotgun (WGS) entry which is preliminary data.</text>
</comment>
<feature type="domain" description="ABC transmembrane type-1" evidence="9">
    <location>
        <begin position="1"/>
        <end position="150"/>
    </location>
</feature>
<feature type="transmembrane region" description="Helical" evidence="8">
    <location>
        <begin position="75"/>
        <end position="97"/>
    </location>
</feature>
<comment type="similarity">
    <text evidence="8">Belongs to the binding-protein-dependent transport system permease family.</text>
</comment>
<organism evidence="10 11">
    <name type="scientific">Microbacterium marmarense</name>
    <dbReference type="NCBI Taxonomy" id="3122051"/>
    <lineage>
        <taxon>Bacteria</taxon>
        <taxon>Bacillati</taxon>
        <taxon>Actinomycetota</taxon>
        <taxon>Actinomycetes</taxon>
        <taxon>Micrococcales</taxon>
        <taxon>Microbacteriaceae</taxon>
        <taxon>Microbacterium</taxon>
    </lineage>
</organism>
<keyword evidence="2 8" id="KW-0813">Transport</keyword>
<proteinExistence type="inferred from homology"/>
<evidence type="ECO:0000256" key="3">
    <source>
        <dbReference type="ARBA" id="ARBA00022475"/>
    </source>
</evidence>
<evidence type="ECO:0000256" key="5">
    <source>
        <dbReference type="ARBA" id="ARBA00022692"/>
    </source>
</evidence>
<evidence type="ECO:0000256" key="1">
    <source>
        <dbReference type="ARBA" id="ARBA00004429"/>
    </source>
</evidence>
<evidence type="ECO:0000256" key="8">
    <source>
        <dbReference type="RuleBase" id="RU363032"/>
    </source>
</evidence>
<sequence>MPTRVCSPERCRSPPDAWPSFVAGPWWGAVVFEYAWKESAFVALVVAGALITRVVDYDETAALLGAGRRTRLRLVWLPLATPALIISGAITFVYTLGSYEVAWLLGRTYPEPLSVMAVRLYNDANLAARDEAAAVALTAVALAAAAGGIAFALLRRSAVWR</sequence>
<feature type="transmembrane region" description="Helical" evidence="8">
    <location>
        <begin position="132"/>
        <end position="154"/>
    </location>
</feature>
<keyword evidence="5 8" id="KW-0812">Transmembrane</keyword>
<evidence type="ECO:0000313" key="10">
    <source>
        <dbReference type="EMBL" id="MEJ1154810.1"/>
    </source>
</evidence>
<evidence type="ECO:0000256" key="7">
    <source>
        <dbReference type="ARBA" id="ARBA00023136"/>
    </source>
</evidence>
<keyword evidence="6 8" id="KW-1133">Transmembrane helix</keyword>
<keyword evidence="4" id="KW-0997">Cell inner membrane</keyword>
<keyword evidence="7 8" id="KW-0472">Membrane</keyword>
<evidence type="ECO:0000259" key="9">
    <source>
        <dbReference type="PROSITE" id="PS50928"/>
    </source>
</evidence>
<keyword evidence="11" id="KW-1185">Reference proteome</keyword>
<dbReference type="PANTHER" id="PTHR43357">
    <property type="entry name" value="INNER MEMBRANE ABC TRANSPORTER PERMEASE PROTEIN YDCV"/>
    <property type="match status" value="1"/>
</dbReference>
<accession>A0ABU8LT24</accession>